<evidence type="ECO:0000256" key="6">
    <source>
        <dbReference type="ARBA" id="ARBA00022801"/>
    </source>
</evidence>
<keyword evidence="5 11" id="KW-0812">Transmembrane</keyword>
<keyword evidence="9" id="KW-0482">Metalloprotease</keyword>
<evidence type="ECO:0000256" key="5">
    <source>
        <dbReference type="ARBA" id="ARBA00022692"/>
    </source>
</evidence>
<keyword evidence="4" id="KW-0645">Protease</keyword>
<feature type="domain" description="PDZ" evidence="13">
    <location>
        <begin position="1"/>
        <end position="50"/>
    </location>
</feature>
<comment type="subcellular location">
    <subcellularLocation>
        <location evidence="2">Membrane</location>
        <topology evidence="2">Multi-pass membrane protein</topology>
    </subcellularLocation>
</comment>
<dbReference type="PANTHER" id="PTHR42837:SF2">
    <property type="entry name" value="MEMBRANE METALLOPROTEASE ARASP2, CHLOROPLASTIC-RELATED"/>
    <property type="match status" value="1"/>
</dbReference>
<evidence type="ECO:0000313" key="14">
    <source>
        <dbReference type="EMBL" id="KGO21883.1"/>
    </source>
</evidence>
<comment type="similarity">
    <text evidence="3">Belongs to the peptidase M50B family.</text>
</comment>
<accession>A0ABR4XNP1</accession>
<dbReference type="InterPro" id="IPR001478">
    <property type="entry name" value="PDZ"/>
</dbReference>
<evidence type="ECO:0000313" key="15">
    <source>
        <dbReference type="Proteomes" id="UP000030023"/>
    </source>
</evidence>
<dbReference type="InterPro" id="IPR008915">
    <property type="entry name" value="Peptidase_M50"/>
</dbReference>
<evidence type="ECO:0000256" key="3">
    <source>
        <dbReference type="ARBA" id="ARBA00007931"/>
    </source>
</evidence>
<organism evidence="14 15">
    <name type="scientific">Oenococcus alcoholitolerans</name>
    <dbReference type="NCBI Taxonomy" id="931074"/>
    <lineage>
        <taxon>Bacteria</taxon>
        <taxon>Bacillati</taxon>
        <taxon>Bacillota</taxon>
        <taxon>Bacilli</taxon>
        <taxon>Lactobacillales</taxon>
        <taxon>Lactobacillaceae</taxon>
        <taxon>Oenococcus</taxon>
    </lineage>
</organism>
<dbReference type="Gene3D" id="2.30.42.10">
    <property type="match status" value="1"/>
</dbReference>
<dbReference type="EMBL" id="AXCV01000604">
    <property type="protein sequence ID" value="KGO21883.1"/>
    <property type="molecule type" value="Genomic_DNA"/>
</dbReference>
<dbReference type="Pfam" id="PF02163">
    <property type="entry name" value="Peptidase_M50"/>
    <property type="match status" value="1"/>
</dbReference>
<reference evidence="14 15" key="1">
    <citation type="journal article" date="2014" name="Antonie Van Leeuwenhoek">
        <title>Oenococcus alcoholitolerans sp. nov., a lactic acid bacteria isolated from cachaca and ethanol fermentation processes.</title>
        <authorList>
            <person name="Badotti F."/>
            <person name="Moreira A.P."/>
            <person name="Tonon L.A."/>
            <person name="de Lucena B.T."/>
            <person name="Gomes Fde C."/>
            <person name="Kruger R."/>
            <person name="Thompson C.C."/>
            <person name="de Morais M.A.Jr."/>
            <person name="Rosa C.A."/>
            <person name="Thompson F.L."/>
        </authorList>
    </citation>
    <scope>NUCLEOTIDE SEQUENCE [LARGE SCALE GENOMIC DNA]</scope>
    <source>
        <strain evidence="14 15">UFRJ-M7.2.18</strain>
    </source>
</reference>
<evidence type="ECO:0000256" key="4">
    <source>
        <dbReference type="ARBA" id="ARBA00022670"/>
    </source>
</evidence>
<evidence type="ECO:0000256" key="10">
    <source>
        <dbReference type="ARBA" id="ARBA00023136"/>
    </source>
</evidence>
<dbReference type="PANTHER" id="PTHR42837">
    <property type="entry name" value="REGULATOR OF SIGMA-E PROTEASE RSEP"/>
    <property type="match status" value="1"/>
</dbReference>
<feature type="domain" description="Peptidase M50" evidence="12">
    <location>
        <begin position="76"/>
        <end position="190"/>
    </location>
</feature>
<proteinExistence type="inferred from homology"/>
<keyword evidence="15" id="KW-1185">Reference proteome</keyword>
<dbReference type="CDD" id="cd06163">
    <property type="entry name" value="S2P-M50_PDZ_RseP-like"/>
    <property type="match status" value="1"/>
</dbReference>
<dbReference type="SUPFAM" id="SSF50156">
    <property type="entry name" value="PDZ domain-like"/>
    <property type="match status" value="1"/>
</dbReference>
<keyword evidence="8 11" id="KW-1133">Transmembrane helix</keyword>
<evidence type="ECO:0000256" key="9">
    <source>
        <dbReference type="ARBA" id="ARBA00023049"/>
    </source>
</evidence>
<evidence type="ECO:0008006" key="16">
    <source>
        <dbReference type="Google" id="ProtNLM"/>
    </source>
</evidence>
<name>A0ABR4XNP1_9LACO</name>
<dbReference type="CDD" id="cd23081">
    <property type="entry name" value="cpPDZ_EcRseP-like"/>
    <property type="match status" value="1"/>
</dbReference>
<keyword evidence="7" id="KW-0862">Zinc</keyword>
<dbReference type="NCBIfam" id="TIGR00054">
    <property type="entry name" value="RIP metalloprotease RseP"/>
    <property type="match status" value="1"/>
</dbReference>
<evidence type="ECO:0000256" key="2">
    <source>
        <dbReference type="ARBA" id="ARBA00004141"/>
    </source>
</evidence>
<evidence type="ECO:0000259" key="13">
    <source>
        <dbReference type="Pfam" id="PF13180"/>
    </source>
</evidence>
<dbReference type="InterPro" id="IPR004387">
    <property type="entry name" value="Pept_M50_Zn"/>
</dbReference>
<keyword evidence="6" id="KW-0378">Hydrolase</keyword>
<evidence type="ECO:0000256" key="7">
    <source>
        <dbReference type="ARBA" id="ARBA00022833"/>
    </source>
</evidence>
<dbReference type="InterPro" id="IPR036034">
    <property type="entry name" value="PDZ_sf"/>
</dbReference>
<comment type="cofactor">
    <cofactor evidence="1">
        <name>Zn(2+)</name>
        <dbReference type="ChEBI" id="CHEBI:29105"/>
    </cofactor>
</comment>
<evidence type="ECO:0000256" key="11">
    <source>
        <dbReference type="SAM" id="Phobius"/>
    </source>
</evidence>
<comment type="caution">
    <text evidence="14">The sequence shown here is derived from an EMBL/GenBank/DDBJ whole genome shotgun (WGS) entry which is preliminary data.</text>
</comment>
<feature type="non-terminal residue" evidence="14">
    <location>
        <position position="1"/>
    </location>
</feature>
<evidence type="ECO:0000256" key="1">
    <source>
        <dbReference type="ARBA" id="ARBA00001947"/>
    </source>
</evidence>
<feature type="transmembrane region" description="Helical" evidence="11">
    <location>
        <begin position="179"/>
        <end position="200"/>
    </location>
</feature>
<feature type="transmembrane region" description="Helical" evidence="11">
    <location>
        <begin position="128"/>
        <end position="148"/>
    </location>
</feature>
<keyword evidence="10 11" id="KW-0472">Membrane</keyword>
<dbReference type="Proteomes" id="UP000030023">
    <property type="component" value="Unassembled WGS sequence"/>
</dbReference>
<gene>
    <name evidence="14" type="ORF">Q757_09715</name>
</gene>
<sequence length="201" mass="22280">GLRRGDRIVSVDSVRIHNWNQMVREISKTNGQSVDLTYERNDKLSRISIKPRLVTQAGQKRYLLGIEQYSVTSGSLKARFSYAFSSFFDGSTAIWRALGNLILHPSLNQLGGPVMIAKTTNQAVNNGFFSLVSLTALLSLNIGIFNLIPIPVLDGGKLLLNLIEAIRGKPLKDRTNQTVLLISVVFMILLMIAVTINDLLR</sequence>
<protein>
    <recommendedName>
        <fullName evidence="16">RIP metalloprotease RseP</fullName>
    </recommendedName>
</protein>
<evidence type="ECO:0000256" key="8">
    <source>
        <dbReference type="ARBA" id="ARBA00022989"/>
    </source>
</evidence>
<evidence type="ECO:0000259" key="12">
    <source>
        <dbReference type="Pfam" id="PF02163"/>
    </source>
</evidence>
<dbReference type="Pfam" id="PF13180">
    <property type="entry name" value="PDZ_2"/>
    <property type="match status" value="1"/>
</dbReference>